<dbReference type="EMBL" id="CAJNOJ010000468">
    <property type="protein sequence ID" value="CAF1459016.1"/>
    <property type="molecule type" value="Genomic_DNA"/>
</dbReference>
<organism evidence="2 4">
    <name type="scientific">Adineta ricciae</name>
    <name type="common">Rotifer</name>
    <dbReference type="NCBI Taxonomy" id="249248"/>
    <lineage>
        <taxon>Eukaryota</taxon>
        <taxon>Metazoa</taxon>
        <taxon>Spiralia</taxon>
        <taxon>Gnathifera</taxon>
        <taxon>Rotifera</taxon>
        <taxon>Eurotatoria</taxon>
        <taxon>Bdelloidea</taxon>
        <taxon>Adinetida</taxon>
        <taxon>Adinetidae</taxon>
        <taxon>Adineta</taxon>
    </lineage>
</organism>
<evidence type="ECO:0000313" key="1">
    <source>
        <dbReference type="EMBL" id="CAF1421789.1"/>
    </source>
</evidence>
<evidence type="ECO:0000313" key="3">
    <source>
        <dbReference type="Proteomes" id="UP000663828"/>
    </source>
</evidence>
<evidence type="ECO:0000313" key="4">
    <source>
        <dbReference type="Proteomes" id="UP000663852"/>
    </source>
</evidence>
<name>A0A815Q5Z7_ADIRI</name>
<reference evidence="2" key="1">
    <citation type="submission" date="2021-02" db="EMBL/GenBank/DDBJ databases">
        <authorList>
            <person name="Nowell W R."/>
        </authorList>
    </citation>
    <scope>NUCLEOTIDE SEQUENCE</scope>
</reference>
<proteinExistence type="predicted"/>
<sequence>MDSNSSSSLKLVELTDAEHTLILMTRSMGLNEIFHTMMLNKVFPKELQNRYDHIMNIINLHYQKSYEIHVIKSMIEFISINPAYNHMFQQQSVNEMIQKYQNDRFAEFNGACELYLKPYTDECVVCKKELKVVFSHRPKTVLSLTRNYKALIATCSCDACGVEIFPNFYTKNKMKFITNESIKNDRFIYLNGNQIFDQNLLLDFDHHLVKNTLSFDGYTQAYNSRIAIVREREDKSFMSTIVDNCETTILNGKVLQMTWLIINIAKFTFMTTKHNVVAVPMSVRDIKECNDYFLAAKLDLYKHFVGFWTQHQRFTKACDPVTCSKVFVVDGHQKANRLICQYKNVFDDTIPEFGLVQMGCLYSPLRKAPNVDHRFCQHHQPSILSSATVHLIDQDHKEIHLDKEALIEYIDKDGRYDDNLCNVFRSGIGCSSKISSYGFLATFLNCSVIVGFTEQPCSEGMRRVLHHILTISRYGPLPTAMCYDCACTLKLFVEKHFGSDNLKSTEFTEFLTSLTMAIDRFHVKNHKRHMCKTIMRPDDPSHKDIYNSINTQVAEQMFSYMSKFKNSFRGYSYPKSTIFFTMLFHLKNCMTTGISSFEQGV</sequence>
<keyword evidence="3" id="KW-1185">Reference proteome</keyword>
<gene>
    <name evidence="2" type="ORF">EDS130_LOCUS40025</name>
    <name evidence="1" type="ORF">XAT740_LOCUS35265</name>
</gene>
<dbReference type="Proteomes" id="UP000663828">
    <property type="component" value="Unassembled WGS sequence"/>
</dbReference>
<evidence type="ECO:0000313" key="2">
    <source>
        <dbReference type="EMBL" id="CAF1459016.1"/>
    </source>
</evidence>
<dbReference type="EMBL" id="CAJNOR010003519">
    <property type="protein sequence ID" value="CAF1421789.1"/>
    <property type="molecule type" value="Genomic_DNA"/>
</dbReference>
<dbReference type="AlphaFoldDB" id="A0A815Q5Z7"/>
<dbReference type="OrthoDB" id="10011386at2759"/>
<dbReference type="Proteomes" id="UP000663852">
    <property type="component" value="Unassembled WGS sequence"/>
</dbReference>
<accession>A0A815Q5Z7</accession>
<protein>
    <recommendedName>
        <fullName evidence="5">CxC5 like cysteine cluster associated with KDZ domain-containing protein</fullName>
    </recommendedName>
</protein>
<comment type="caution">
    <text evidence="2">The sequence shown here is derived from an EMBL/GenBank/DDBJ whole genome shotgun (WGS) entry which is preliminary data.</text>
</comment>
<evidence type="ECO:0008006" key="5">
    <source>
        <dbReference type="Google" id="ProtNLM"/>
    </source>
</evidence>